<accession>A0A9Q0BP31</accession>
<organism evidence="2 3">
    <name type="scientific">Drosophila gunungcola</name>
    <name type="common">fruit fly</name>
    <dbReference type="NCBI Taxonomy" id="103775"/>
    <lineage>
        <taxon>Eukaryota</taxon>
        <taxon>Metazoa</taxon>
        <taxon>Ecdysozoa</taxon>
        <taxon>Arthropoda</taxon>
        <taxon>Hexapoda</taxon>
        <taxon>Insecta</taxon>
        <taxon>Pterygota</taxon>
        <taxon>Neoptera</taxon>
        <taxon>Endopterygota</taxon>
        <taxon>Diptera</taxon>
        <taxon>Brachycera</taxon>
        <taxon>Muscomorpha</taxon>
        <taxon>Ephydroidea</taxon>
        <taxon>Drosophilidae</taxon>
        <taxon>Drosophila</taxon>
        <taxon>Sophophora</taxon>
    </lineage>
</organism>
<evidence type="ECO:0000313" key="3">
    <source>
        <dbReference type="Proteomes" id="UP001059596"/>
    </source>
</evidence>
<protein>
    <submittedName>
        <fullName evidence="2">Uncharacterized protein</fullName>
    </submittedName>
</protein>
<gene>
    <name evidence="2" type="ORF">M5D96_007650</name>
</gene>
<proteinExistence type="predicted"/>
<evidence type="ECO:0000256" key="1">
    <source>
        <dbReference type="SAM" id="MobiDB-lite"/>
    </source>
</evidence>
<keyword evidence="3" id="KW-1185">Reference proteome</keyword>
<dbReference type="AlphaFoldDB" id="A0A9Q0BP31"/>
<dbReference type="Proteomes" id="UP001059596">
    <property type="component" value="Unassembled WGS sequence"/>
</dbReference>
<feature type="non-terminal residue" evidence="2">
    <location>
        <position position="1"/>
    </location>
</feature>
<name>A0A9Q0BP31_9MUSC</name>
<reference evidence="2" key="1">
    <citation type="journal article" date="2023" name="Genome Biol. Evol.">
        <title>Long-read-based Genome Assembly of Drosophila gunungcola Reveals Fewer Chemosensory Genes in Flower-breeding Species.</title>
        <authorList>
            <person name="Negi A."/>
            <person name="Liao B.Y."/>
            <person name="Yeh S.D."/>
        </authorList>
    </citation>
    <scope>NUCLEOTIDE SEQUENCE</scope>
    <source>
        <strain evidence="2">Sukarami</strain>
    </source>
</reference>
<sequence>MLYEEPCSTAPTEVSEMKAKPQSTAPTTLARKPPKHKGCRQLQSLQRDSDSKAGTSILRPTSVAHLPFV</sequence>
<dbReference type="EMBL" id="JAMKOV010000006">
    <property type="protein sequence ID" value="KAI8038946.1"/>
    <property type="molecule type" value="Genomic_DNA"/>
</dbReference>
<evidence type="ECO:0000313" key="2">
    <source>
        <dbReference type="EMBL" id="KAI8038946.1"/>
    </source>
</evidence>
<comment type="caution">
    <text evidence="2">The sequence shown here is derived from an EMBL/GenBank/DDBJ whole genome shotgun (WGS) entry which is preliminary data.</text>
</comment>
<feature type="region of interest" description="Disordered" evidence="1">
    <location>
        <begin position="1"/>
        <end position="69"/>
    </location>
</feature>